<evidence type="ECO:0000256" key="1">
    <source>
        <dbReference type="ARBA" id="ARBA00004496"/>
    </source>
</evidence>
<keyword evidence="8" id="KW-0067">ATP-binding</keyword>
<keyword evidence="5" id="KW-0819">tRNA processing</keyword>
<dbReference type="GO" id="GO:0005737">
    <property type="term" value="C:cytoplasm"/>
    <property type="evidence" value="ECO:0007669"/>
    <property type="project" value="UniProtKB-SubCell"/>
</dbReference>
<dbReference type="GO" id="GO:0005524">
    <property type="term" value="F:ATP binding"/>
    <property type="evidence" value="ECO:0007669"/>
    <property type="project" value="UniProtKB-KW"/>
</dbReference>
<comment type="similarity">
    <text evidence="2">Belongs to the TsaE family.</text>
</comment>
<evidence type="ECO:0000313" key="12">
    <source>
        <dbReference type="Proteomes" id="UP000184079"/>
    </source>
</evidence>
<dbReference type="AlphaFoldDB" id="A0A1M5XN53"/>
<dbReference type="InterPro" id="IPR003442">
    <property type="entry name" value="T6A_TsaE"/>
</dbReference>
<evidence type="ECO:0000256" key="2">
    <source>
        <dbReference type="ARBA" id="ARBA00007599"/>
    </source>
</evidence>
<evidence type="ECO:0000256" key="8">
    <source>
        <dbReference type="ARBA" id="ARBA00022840"/>
    </source>
</evidence>
<dbReference type="RefSeq" id="WP_073013401.1">
    <property type="nucleotide sequence ID" value="NZ_FQXD01000031.1"/>
</dbReference>
<evidence type="ECO:0000256" key="9">
    <source>
        <dbReference type="ARBA" id="ARBA00022842"/>
    </source>
</evidence>
<keyword evidence="4" id="KW-0963">Cytoplasm</keyword>
<evidence type="ECO:0000256" key="3">
    <source>
        <dbReference type="ARBA" id="ARBA00019010"/>
    </source>
</evidence>
<keyword evidence="9" id="KW-0460">Magnesium</keyword>
<name>A0A1M5XN53_9BACI</name>
<dbReference type="FunFam" id="3.40.50.300:FF:000777">
    <property type="entry name" value="tRNA (N6-adenosine(37)-N6)-threonylcarbamoyltransferase complex ATPase TsaE"/>
    <property type="match status" value="1"/>
</dbReference>
<dbReference type="NCBIfam" id="TIGR00150">
    <property type="entry name" value="T6A_YjeE"/>
    <property type="match status" value="1"/>
</dbReference>
<evidence type="ECO:0000313" key="11">
    <source>
        <dbReference type="EMBL" id="SHI01250.1"/>
    </source>
</evidence>
<evidence type="ECO:0000256" key="5">
    <source>
        <dbReference type="ARBA" id="ARBA00022694"/>
    </source>
</evidence>
<comment type="subcellular location">
    <subcellularLocation>
        <location evidence="1">Cytoplasm</location>
    </subcellularLocation>
</comment>
<dbReference type="GO" id="GO:0046872">
    <property type="term" value="F:metal ion binding"/>
    <property type="evidence" value="ECO:0007669"/>
    <property type="project" value="UniProtKB-KW"/>
</dbReference>
<dbReference type="PANTHER" id="PTHR33540">
    <property type="entry name" value="TRNA THREONYLCARBAMOYLADENOSINE BIOSYNTHESIS PROTEIN TSAE"/>
    <property type="match status" value="1"/>
</dbReference>
<sequence>MYEIITNTEETTIDLGEKLALLLSPGDVVTLEGDLGTGKTTFTKGLAAGLGVKRHVSSPTFTIIKEYEGELPLYHMDVYRLENSEEDIGFDEYFHGEGVTVVEWPQFIAPFLPVEYLEVKLANIDERSRKFTFIPHGYHYEWVIEQLKS</sequence>
<proteinExistence type="inferred from homology"/>
<dbReference type="PANTHER" id="PTHR33540:SF2">
    <property type="entry name" value="TRNA THREONYLCARBAMOYLADENOSINE BIOSYNTHESIS PROTEIN TSAE"/>
    <property type="match status" value="1"/>
</dbReference>
<keyword evidence="7" id="KW-0547">Nucleotide-binding</keyword>
<keyword evidence="12" id="KW-1185">Reference proteome</keyword>
<dbReference type="EMBL" id="FQXD01000031">
    <property type="protein sequence ID" value="SHI01250.1"/>
    <property type="molecule type" value="Genomic_DNA"/>
</dbReference>
<reference evidence="12" key="1">
    <citation type="submission" date="2016-11" db="EMBL/GenBank/DDBJ databases">
        <authorList>
            <person name="Varghese N."/>
            <person name="Submissions S."/>
        </authorList>
    </citation>
    <scope>NUCLEOTIDE SEQUENCE [LARGE SCALE GENOMIC DNA]</scope>
    <source>
        <strain evidence="12">CGMCC 1.6496</strain>
    </source>
</reference>
<organism evidence="11 12">
    <name type="scientific">Virgibacillus chiguensis</name>
    <dbReference type="NCBI Taxonomy" id="411959"/>
    <lineage>
        <taxon>Bacteria</taxon>
        <taxon>Bacillati</taxon>
        <taxon>Bacillota</taxon>
        <taxon>Bacilli</taxon>
        <taxon>Bacillales</taxon>
        <taxon>Bacillaceae</taxon>
        <taxon>Virgibacillus</taxon>
    </lineage>
</organism>
<evidence type="ECO:0000256" key="10">
    <source>
        <dbReference type="ARBA" id="ARBA00032441"/>
    </source>
</evidence>
<dbReference type="InterPro" id="IPR027417">
    <property type="entry name" value="P-loop_NTPase"/>
</dbReference>
<protein>
    <recommendedName>
        <fullName evidence="3">tRNA threonylcarbamoyladenosine biosynthesis protein TsaE</fullName>
    </recommendedName>
    <alternativeName>
        <fullName evidence="10">t(6)A37 threonylcarbamoyladenosine biosynthesis protein TsaE</fullName>
    </alternativeName>
</protein>
<dbReference type="GO" id="GO:0002949">
    <property type="term" value="P:tRNA threonylcarbamoyladenosine modification"/>
    <property type="evidence" value="ECO:0007669"/>
    <property type="project" value="InterPro"/>
</dbReference>
<dbReference type="OrthoDB" id="9815896at2"/>
<dbReference type="Pfam" id="PF02367">
    <property type="entry name" value="TsaE"/>
    <property type="match status" value="1"/>
</dbReference>
<evidence type="ECO:0000256" key="6">
    <source>
        <dbReference type="ARBA" id="ARBA00022723"/>
    </source>
</evidence>
<gene>
    <name evidence="11" type="ORF">SAMN05421807_1316</name>
</gene>
<dbReference type="Gene3D" id="3.40.50.300">
    <property type="entry name" value="P-loop containing nucleotide triphosphate hydrolases"/>
    <property type="match status" value="1"/>
</dbReference>
<dbReference type="Proteomes" id="UP000184079">
    <property type="component" value="Unassembled WGS sequence"/>
</dbReference>
<dbReference type="SUPFAM" id="SSF52540">
    <property type="entry name" value="P-loop containing nucleoside triphosphate hydrolases"/>
    <property type="match status" value="1"/>
</dbReference>
<accession>A0A1M5XN53</accession>
<evidence type="ECO:0000256" key="4">
    <source>
        <dbReference type="ARBA" id="ARBA00022490"/>
    </source>
</evidence>
<evidence type="ECO:0000256" key="7">
    <source>
        <dbReference type="ARBA" id="ARBA00022741"/>
    </source>
</evidence>
<keyword evidence="6" id="KW-0479">Metal-binding</keyword>